<feature type="transmembrane region" description="Helical" evidence="6">
    <location>
        <begin position="39"/>
        <end position="58"/>
    </location>
</feature>
<evidence type="ECO:0000313" key="8">
    <source>
        <dbReference type="EMBL" id="RAH96107.1"/>
    </source>
</evidence>
<evidence type="ECO:0000256" key="2">
    <source>
        <dbReference type="ARBA" id="ARBA00022475"/>
    </source>
</evidence>
<sequence>MEFDPLGAGMSLVSGHGLAGVFALALAERIVPIIPSYGLLLALGIMAADGAFGLPAAVTAATLGSVTGCAAVFCGVGRLGEARSTRLVMRCGRSCGLSAERIDRGIEAVRRRQTILAFALQLVPTVRLFAPAFAALVGARPRGVLAASALGIAVWNAMFIAIGFGAARWGEPTNMTTLTLAALGALLAVEGGLFWTLRKIRTGRGRPDASSAPC</sequence>
<comment type="caution">
    <text evidence="8">The sequence shown here is derived from an EMBL/GenBank/DDBJ whole genome shotgun (WGS) entry which is preliminary data.</text>
</comment>
<dbReference type="OrthoDB" id="9813426at2"/>
<dbReference type="GO" id="GO:0005886">
    <property type="term" value="C:plasma membrane"/>
    <property type="evidence" value="ECO:0007669"/>
    <property type="project" value="UniProtKB-SubCell"/>
</dbReference>
<keyword evidence="4 6" id="KW-1133">Transmembrane helix</keyword>
<dbReference type="EMBL" id="QHHQ01000016">
    <property type="protein sequence ID" value="RAH96107.1"/>
    <property type="molecule type" value="Genomic_DNA"/>
</dbReference>
<feature type="transmembrane region" description="Helical" evidence="6">
    <location>
        <begin position="144"/>
        <end position="166"/>
    </location>
</feature>
<evidence type="ECO:0000256" key="3">
    <source>
        <dbReference type="ARBA" id="ARBA00022692"/>
    </source>
</evidence>
<gene>
    <name evidence="8" type="ORF">DLJ53_33315</name>
</gene>
<dbReference type="PANTHER" id="PTHR42709:SF6">
    <property type="entry name" value="UNDECAPRENYL PHOSPHATE TRANSPORTER A"/>
    <property type="match status" value="1"/>
</dbReference>
<dbReference type="Proteomes" id="UP000249590">
    <property type="component" value="Unassembled WGS sequence"/>
</dbReference>
<dbReference type="AlphaFoldDB" id="A0A8B2NJK6"/>
<keyword evidence="2" id="KW-1003">Cell membrane</keyword>
<dbReference type="RefSeq" id="WP_111352638.1">
    <property type="nucleotide sequence ID" value="NZ_QHHQ01000016.1"/>
</dbReference>
<feature type="transmembrane region" description="Helical" evidence="6">
    <location>
        <begin position="6"/>
        <end position="27"/>
    </location>
</feature>
<evidence type="ECO:0000256" key="1">
    <source>
        <dbReference type="ARBA" id="ARBA00004651"/>
    </source>
</evidence>
<keyword evidence="3 6" id="KW-0812">Transmembrane</keyword>
<dbReference type="Pfam" id="PF09335">
    <property type="entry name" value="VTT_dom"/>
    <property type="match status" value="1"/>
</dbReference>
<organism evidence="8 9">
    <name type="scientific">Acuticoccus sediminis</name>
    <dbReference type="NCBI Taxonomy" id="2184697"/>
    <lineage>
        <taxon>Bacteria</taxon>
        <taxon>Pseudomonadati</taxon>
        <taxon>Pseudomonadota</taxon>
        <taxon>Alphaproteobacteria</taxon>
        <taxon>Hyphomicrobiales</taxon>
        <taxon>Amorphaceae</taxon>
        <taxon>Acuticoccus</taxon>
    </lineage>
</organism>
<name>A0A8B2NJK6_9HYPH</name>
<dbReference type="InterPro" id="IPR032816">
    <property type="entry name" value="VTT_dom"/>
</dbReference>
<reference evidence="8 9" key="1">
    <citation type="submission" date="2018-05" db="EMBL/GenBank/DDBJ databases">
        <title>Acuticoccus sediminis sp. nov., isolated from deep-sea sediment of Indian Ocean.</title>
        <authorList>
            <person name="Liu X."/>
            <person name="Lai Q."/>
            <person name="Du Y."/>
            <person name="Sun F."/>
            <person name="Zhang X."/>
            <person name="Wang S."/>
            <person name="Shao Z."/>
        </authorList>
    </citation>
    <scope>NUCLEOTIDE SEQUENCE [LARGE SCALE GENOMIC DNA]</scope>
    <source>
        <strain evidence="8 9">PTG4-2</strain>
    </source>
</reference>
<comment type="subcellular location">
    <subcellularLocation>
        <location evidence="1">Cell membrane</location>
        <topology evidence="1">Multi-pass membrane protein</topology>
    </subcellularLocation>
</comment>
<feature type="domain" description="VTT" evidence="7">
    <location>
        <begin position="34"/>
        <end position="163"/>
    </location>
</feature>
<feature type="transmembrane region" description="Helical" evidence="6">
    <location>
        <begin position="178"/>
        <end position="197"/>
    </location>
</feature>
<evidence type="ECO:0000256" key="4">
    <source>
        <dbReference type="ARBA" id="ARBA00022989"/>
    </source>
</evidence>
<evidence type="ECO:0000256" key="5">
    <source>
        <dbReference type="ARBA" id="ARBA00023136"/>
    </source>
</evidence>
<evidence type="ECO:0000313" key="9">
    <source>
        <dbReference type="Proteomes" id="UP000249590"/>
    </source>
</evidence>
<keyword evidence="9" id="KW-1185">Reference proteome</keyword>
<evidence type="ECO:0000259" key="7">
    <source>
        <dbReference type="Pfam" id="PF09335"/>
    </source>
</evidence>
<dbReference type="PANTHER" id="PTHR42709">
    <property type="entry name" value="ALKALINE PHOSPHATASE LIKE PROTEIN"/>
    <property type="match status" value="1"/>
</dbReference>
<proteinExistence type="predicted"/>
<dbReference type="InterPro" id="IPR051311">
    <property type="entry name" value="DedA_domain"/>
</dbReference>
<accession>A0A8B2NJK6</accession>
<keyword evidence="5 6" id="KW-0472">Membrane</keyword>
<protein>
    <submittedName>
        <fullName evidence="8">Membrane-associated protein</fullName>
    </submittedName>
</protein>
<evidence type="ECO:0000256" key="6">
    <source>
        <dbReference type="SAM" id="Phobius"/>
    </source>
</evidence>